<evidence type="ECO:0000313" key="2">
    <source>
        <dbReference type="EMBL" id="MBL4912273.1"/>
    </source>
</evidence>
<gene>
    <name evidence="2" type="ORF">JMA39_03875</name>
</gene>
<dbReference type="InterPro" id="IPR036280">
    <property type="entry name" value="Multihaem_cyt_sf"/>
</dbReference>
<dbReference type="Proteomes" id="UP000604898">
    <property type="component" value="Unassembled WGS sequence"/>
</dbReference>
<evidence type="ECO:0008006" key="4">
    <source>
        <dbReference type="Google" id="ProtNLM"/>
    </source>
</evidence>
<dbReference type="EMBL" id="JAESVD010000002">
    <property type="protein sequence ID" value="MBL4912273.1"/>
    <property type="molecule type" value="Genomic_DNA"/>
</dbReference>
<organism evidence="2 3">
    <name type="scientific">Shewanella schlegeliana</name>
    <dbReference type="NCBI Taxonomy" id="190308"/>
    <lineage>
        <taxon>Bacteria</taxon>
        <taxon>Pseudomonadati</taxon>
        <taxon>Pseudomonadota</taxon>
        <taxon>Gammaproteobacteria</taxon>
        <taxon>Alteromonadales</taxon>
        <taxon>Shewanellaceae</taxon>
        <taxon>Shewanella</taxon>
    </lineage>
</organism>
<name>A0ABS1SUR5_9GAMM</name>
<feature type="signal peptide" evidence="1">
    <location>
        <begin position="1"/>
        <end position="20"/>
    </location>
</feature>
<protein>
    <recommendedName>
        <fullName evidence="4">Cytochrome C</fullName>
    </recommendedName>
</protein>
<sequence>MKLTRLASLIALSLAITACGNDDNSNPTPPVTPEPPPVVKPDSVFGGPLADEQKINKVIQISIVKGFSPLAEVSDTRAKQIQIEGVVKSKMEDEAAALGLKVDYLLPPTAINMSGVNIDTIRPDLFQPGRGSVMDLLVWAGKKYGIDIKIEKDEALNTHFITAIEGIKGLPEAVDQENLGQTEGQGWKYLVAPSVWEDKDAGDFDTKGLYYKEEEIYFRMDHHPLKNEMSIVIMPAEPGEMEIRKKKYQKEMDRMAQNGGKVIIPEMVIDFKPAQYSATGEVLVPNQRVVFKNVEVKAHNLRTDIYQPGVITELDAWLSLDEQREDLTIDYSYWPRLSTNANVQGYVATAITFNGRDDLGNIVNERYTNNGSCGFVHTTGEWENYMDSGRQHGLYQWVMCGSRTDMGEEFREACYGKVPGVLGYRAHNYGVGEKYENHNPAGRGYIKFGLPFGGNDPHLTGDAMIIYSPEYINYVGAAFGNGYGDQQATSGCDTDAPEIDPSLIKDVSQARAPLTETHFGWKIPDCSTCHDPSNSHVVEKMAPWECAECHGNNGAPDSHGELLTCGFCHAQTLESHGDAYTTKNDYFGLETQFKEPESCLTCHVEKH</sequence>
<proteinExistence type="predicted"/>
<evidence type="ECO:0000256" key="1">
    <source>
        <dbReference type="SAM" id="SignalP"/>
    </source>
</evidence>
<dbReference type="CDD" id="cd08168">
    <property type="entry name" value="Cytochrom_C3"/>
    <property type="match status" value="1"/>
</dbReference>
<dbReference type="Gene3D" id="3.90.10.10">
    <property type="entry name" value="Cytochrome C3"/>
    <property type="match status" value="1"/>
</dbReference>
<evidence type="ECO:0000313" key="3">
    <source>
        <dbReference type="Proteomes" id="UP000604898"/>
    </source>
</evidence>
<accession>A0ABS1SUR5</accession>
<comment type="caution">
    <text evidence="2">The sequence shown here is derived from an EMBL/GenBank/DDBJ whole genome shotgun (WGS) entry which is preliminary data.</text>
</comment>
<keyword evidence="3" id="KW-1185">Reference proteome</keyword>
<keyword evidence="1" id="KW-0732">Signal</keyword>
<reference evidence="2 3" key="1">
    <citation type="submission" date="2021-01" db="EMBL/GenBank/DDBJ databases">
        <title>Genome sequence of Shewanella schlegeliana JCM 11561.</title>
        <authorList>
            <person name="Zhang H."/>
            <person name="Li C."/>
        </authorList>
    </citation>
    <scope>NUCLEOTIDE SEQUENCE [LARGE SCALE GENOMIC DNA]</scope>
    <source>
        <strain evidence="2 3">JCM 11561</strain>
    </source>
</reference>
<dbReference type="RefSeq" id="WP_202720514.1">
    <property type="nucleotide sequence ID" value="NZ_BPEX01000001.1"/>
</dbReference>
<dbReference type="SUPFAM" id="SSF48695">
    <property type="entry name" value="Multiheme cytochromes"/>
    <property type="match status" value="1"/>
</dbReference>
<dbReference type="PROSITE" id="PS51257">
    <property type="entry name" value="PROKAR_LIPOPROTEIN"/>
    <property type="match status" value="1"/>
</dbReference>
<feature type="chain" id="PRO_5047014647" description="Cytochrome C" evidence="1">
    <location>
        <begin position="21"/>
        <end position="607"/>
    </location>
</feature>